<comment type="caution">
    <text evidence="1">The sequence shown here is derived from an EMBL/GenBank/DDBJ whole genome shotgun (WGS) entry which is preliminary data.</text>
</comment>
<evidence type="ECO:0000313" key="1">
    <source>
        <dbReference type="EMBL" id="GAA1708314.1"/>
    </source>
</evidence>
<name>A0ABP4UMZ7_9ACTN</name>
<dbReference type="EMBL" id="BAAALR010000063">
    <property type="protein sequence ID" value="GAA1708314.1"/>
    <property type="molecule type" value="Genomic_DNA"/>
</dbReference>
<sequence length="170" mass="18027">MARRVSARIEQMIGEMESVLRHGHRRMKSEDLMEGGMDDADPVPMESWPDGQRDFRVGQTEAGANTPVVPSSIEYQLSRTTPSEARPAPSRSQVAGIGAFESSGACGTSAPRIPCRHGMRGEVGERGVALRTGAWSCTYAAFGVTGHGLAEYGVHGLLLGSAVGRGCRGL</sequence>
<proteinExistence type="predicted"/>
<accession>A0ABP4UMZ7</accession>
<organism evidence="1 2">
    <name type="scientific">Streptomyces yatensis</name>
    <dbReference type="NCBI Taxonomy" id="155177"/>
    <lineage>
        <taxon>Bacteria</taxon>
        <taxon>Bacillati</taxon>
        <taxon>Actinomycetota</taxon>
        <taxon>Actinomycetes</taxon>
        <taxon>Kitasatosporales</taxon>
        <taxon>Streptomycetaceae</taxon>
        <taxon>Streptomyces</taxon>
        <taxon>Streptomyces violaceusniger group</taxon>
    </lineage>
</organism>
<dbReference type="Proteomes" id="UP001499947">
    <property type="component" value="Unassembled WGS sequence"/>
</dbReference>
<gene>
    <name evidence="1" type="ORF">GCM10009680_56450</name>
</gene>
<evidence type="ECO:0000313" key="2">
    <source>
        <dbReference type="Proteomes" id="UP001499947"/>
    </source>
</evidence>
<protein>
    <submittedName>
        <fullName evidence="1">Uncharacterized protein</fullName>
    </submittedName>
</protein>
<keyword evidence="2" id="KW-1185">Reference proteome</keyword>
<reference evidence="2" key="1">
    <citation type="journal article" date="2019" name="Int. J. Syst. Evol. Microbiol.">
        <title>The Global Catalogue of Microorganisms (GCM) 10K type strain sequencing project: providing services to taxonomists for standard genome sequencing and annotation.</title>
        <authorList>
            <consortium name="The Broad Institute Genomics Platform"/>
            <consortium name="The Broad Institute Genome Sequencing Center for Infectious Disease"/>
            <person name="Wu L."/>
            <person name="Ma J."/>
        </authorList>
    </citation>
    <scope>NUCLEOTIDE SEQUENCE [LARGE SCALE GENOMIC DNA]</scope>
    <source>
        <strain evidence="2">JCM 13244</strain>
    </source>
</reference>